<dbReference type="Gene3D" id="2.40.170.20">
    <property type="entry name" value="TonB-dependent receptor, beta-barrel domain"/>
    <property type="match status" value="1"/>
</dbReference>
<keyword evidence="10 11" id="KW-0998">Cell outer membrane</keyword>
<evidence type="ECO:0000256" key="8">
    <source>
        <dbReference type="ARBA" id="ARBA00023136"/>
    </source>
</evidence>
<dbReference type="InterPro" id="IPR036942">
    <property type="entry name" value="Beta-barrel_TonB_sf"/>
</dbReference>
<evidence type="ECO:0000256" key="2">
    <source>
        <dbReference type="ARBA" id="ARBA00009810"/>
    </source>
</evidence>
<keyword evidence="4 11" id="KW-1134">Transmembrane beta strand</keyword>
<dbReference type="CDD" id="cd01347">
    <property type="entry name" value="ligand_gated_channel"/>
    <property type="match status" value="1"/>
</dbReference>
<evidence type="ECO:0000256" key="13">
    <source>
        <dbReference type="SAM" id="MobiDB-lite"/>
    </source>
</evidence>
<feature type="region of interest" description="Disordered" evidence="13">
    <location>
        <begin position="461"/>
        <end position="485"/>
    </location>
</feature>
<evidence type="ECO:0000256" key="4">
    <source>
        <dbReference type="ARBA" id="ARBA00022452"/>
    </source>
</evidence>
<evidence type="ECO:0000256" key="5">
    <source>
        <dbReference type="ARBA" id="ARBA00022692"/>
    </source>
</evidence>
<dbReference type="PROSITE" id="PS52016">
    <property type="entry name" value="TONB_DEPENDENT_REC_3"/>
    <property type="match status" value="1"/>
</dbReference>
<keyword evidence="5 11" id="KW-0812">Transmembrane</keyword>
<evidence type="ECO:0000256" key="6">
    <source>
        <dbReference type="ARBA" id="ARBA00022729"/>
    </source>
</evidence>
<dbReference type="GO" id="GO:0009279">
    <property type="term" value="C:cell outer membrane"/>
    <property type="evidence" value="ECO:0007669"/>
    <property type="project" value="UniProtKB-SubCell"/>
</dbReference>
<sequence>MDITGRSAADNDTLQRRQSTAARIVIGREEIERFGDSNVGDVLKRLPGVTVGGAPGRGGGGPRMRGLGSGYTQLLINGEPIPAGFSLESLTPDQVERIEVLRAPTAEYGTRAIAGTINIVLREALQRRLNDLRLSTSVEHGRASPNLSWTRNDRLAGPPGSAYNLSLSAFRRHTTETLETITTQDRLADDAPLLRQRETGQGVSHREGLNLTGRLQWRLGPADSLTLQPVLFTTRGGNREQSALVQTLGASPPAYASSDTQGDSRFSVARASLQWQQRLGEDTRLDLRIGGGGFDAQSHVRRRERDAAGALLRTRDDDSDTRERSLNSIGKLSHELASEHRLVGGWDLEAIRREEQRLTRLDGQSLLGGTGDAVDARTRRLALYLQDEWNPSRQWSAYAGLRWERIDTRSDDPLAPVDRASAVWTPLLQAVWKPHEKSRDQVRLALTRSYKAPALRNLIARPQVSSRAPAPGPNTPTTSDFVGNPGLRPELATGLDLAYEHYLGAGGLVSVSLFHRRISNLMRSVVSSEPQAVPWANVPRYVTRVENIGDAVTQGLELEAKGRLDEFVADLPPVSLRSNLSLFRSRVEGVPGPDNRLDEQPAATANLGADYRFRGWPLQLGGNLNWTPDSTVQRSANQRQRFSRKRTFEAFATWTFSPALALRLAANNLLPRDYVSATTVEAGGVRETSEQVSPTAVQWTLRLEMKL</sequence>
<protein>
    <submittedName>
        <fullName evidence="16">TonB-dependent receptor</fullName>
    </submittedName>
</protein>
<evidence type="ECO:0000313" key="17">
    <source>
        <dbReference type="Proteomes" id="UP000037660"/>
    </source>
</evidence>
<evidence type="ECO:0000313" key="16">
    <source>
        <dbReference type="EMBL" id="GAP35337.1"/>
    </source>
</evidence>
<dbReference type="PANTHER" id="PTHR30069:SF29">
    <property type="entry name" value="HEMOGLOBIN AND HEMOGLOBIN-HAPTOGLOBIN-BINDING PROTEIN 1-RELATED"/>
    <property type="match status" value="1"/>
</dbReference>
<comment type="similarity">
    <text evidence="2 11 12">Belongs to the TonB-dependent receptor family.</text>
</comment>
<dbReference type="Pfam" id="PF07715">
    <property type="entry name" value="Plug"/>
    <property type="match status" value="1"/>
</dbReference>
<evidence type="ECO:0000256" key="12">
    <source>
        <dbReference type="RuleBase" id="RU003357"/>
    </source>
</evidence>
<dbReference type="InterPro" id="IPR039426">
    <property type="entry name" value="TonB-dep_rcpt-like"/>
</dbReference>
<keyword evidence="9 16" id="KW-0675">Receptor</keyword>
<feature type="domain" description="TonB-dependent receptor plug" evidence="15">
    <location>
        <begin position="17"/>
        <end position="116"/>
    </location>
</feature>
<keyword evidence="3 11" id="KW-0813">Transport</keyword>
<dbReference type="PANTHER" id="PTHR30069">
    <property type="entry name" value="TONB-DEPENDENT OUTER MEMBRANE RECEPTOR"/>
    <property type="match status" value="1"/>
</dbReference>
<dbReference type="SUPFAM" id="SSF56935">
    <property type="entry name" value="Porins"/>
    <property type="match status" value="1"/>
</dbReference>
<keyword evidence="6" id="KW-0732">Signal</keyword>
<evidence type="ECO:0000256" key="1">
    <source>
        <dbReference type="ARBA" id="ARBA00004571"/>
    </source>
</evidence>
<evidence type="ECO:0000256" key="7">
    <source>
        <dbReference type="ARBA" id="ARBA00023077"/>
    </source>
</evidence>
<name>A0A0K8NY55_PISS1</name>
<proteinExistence type="inferred from homology"/>
<evidence type="ECO:0000259" key="14">
    <source>
        <dbReference type="Pfam" id="PF00593"/>
    </source>
</evidence>
<organism evidence="16 17">
    <name type="scientific">Piscinibacter sakaiensis</name>
    <name type="common">Ideonella sakaiensis</name>
    <dbReference type="NCBI Taxonomy" id="1547922"/>
    <lineage>
        <taxon>Bacteria</taxon>
        <taxon>Pseudomonadati</taxon>
        <taxon>Pseudomonadota</taxon>
        <taxon>Betaproteobacteria</taxon>
        <taxon>Burkholderiales</taxon>
        <taxon>Sphaerotilaceae</taxon>
        <taxon>Piscinibacter</taxon>
    </lineage>
</organism>
<evidence type="ECO:0000256" key="3">
    <source>
        <dbReference type="ARBA" id="ARBA00022448"/>
    </source>
</evidence>
<dbReference type="GO" id="GO:0044718">
    <property type="term" value="P:siderophore transmembrane transport"/>
    <property type="evidence" value="ECO:0007669"/>
    <property type="project" value="TreeGrafter"/>
</dbReference>
<dbReference type="Proteomes" id="UP000037660">
    <property type="component" value="Unassembled WGS sequence"/>
</dbReference>
<dbReference type="InterPro" id="IPR037066">
    <property type="entry name" value="Plug_dom_sf"/>
</dbReference>
<dbReference type="Gene3D" id="2.170.130.10">
    <property type="entry name" value="TonB-dependent receptor, plug domain"/>
    <property type="match status" value="1"/>
</dbReference>
<keyword evidence="7 12" id="KW-0798">TonB box</keyword>
<gene>
    <name evidence="16" type="ORF">ISF6_0935</name>
</gene>
<evidence type="ECO:0000256" key="9">
    <source>
        <dbReference type="ARBA" id="ARBA00023170"/>
    </source>
</evidence>
<reference evidence="17" key="1">
    <citation type="submission" date="2015-07" db="EMBL/GenBank/DDBJ databases">
        <title>Discovery of a poly(ethylene terephthalate assimilation.</title>
        <authorList>
            <person name="Yoshida S."/>
            <person name="Hiraga K."/>
            <person name="Takehana T."/>
            <person name="Taniguchi I."/>
            <person name="Yamaji H."/>
            <person name="Maeda Y."/>
            <person name="Toyohara K."/>
            <person name="Miyamoto K."/>
            <person name="Kimura Y."/>
            <person name="Oda K."/>
        </authorList>
    </citation>
    <scope>NUCLEOTIDE SEQUENCE [LARGE SCALE GENOMIC DNA]</scope>
    <source>
        <strain evidence="17">NBRC 110686 / TISTR 2288 / 201-F6</strain>
    </source>
</reference>
<dbReference type="InterPro" id="IPR012910">
    <property type="entry name" value="Plug_dom"/>
</dbReference>
<evidence type="ECO:0000256" key="11">
    <source>
        <dbReference type="PROSITE-ProRule" id="PRU01360"/>
    </source>
</evidence>
<feature type="domain" description="TonB-dependent receptor-like beta-barrel" evidence="14">
    <location>
        <begin position="253"/>
        <end position="669"/>
    </location>
</feature>
<dbReference type="EMBL" id="BBYR01000018">
    <property type="protein sequence ID" value="GAP35337.1"/>
    <property type="molecule type" value="Genomic_DNA"/>
</dbReference>
<reference evidence="16 17" key="2">
    <citation type="journal article" date="2016" name="Science">
        <title>A bacterium that degrades and assimilates poly(ethylene terephthalate).</title>
        <authorList>
            <person name="Yoshida S."/>
            <person name="Hiraga K."/>
            <person name="Takehana T."/>
            <person name="Taniguchi I."/>
            <person name="Yamaji H."/>
            <person name="Maeda Y."/>
            <person name="Toyohara K."/>
            <person name="Miyamoto K."/>
            <person name="Kimura Y."/>
            <person name="Oda K."/>
        </authorList>
    </citation>
    <scope>NUCLEOTIDE SEQUENCE [LARGE SCALE GENOMIC DNA]</scope>
    <source>
        <strain evidence="17">NBRC 110686 / TISTR 2288 / 201-F6</strain>
    </source>
</reference>
<keyword evidence="17" id="KW-1185">Reference proteome</keyword>
<dbReference type="STRING" id="1547922.ISF6_0935"/>
<dbReference type="RefSeq" id="WP_054019405.1">
    <property type="nucleotide sequence ID" value="NZ_BBYR01000018.1"/>
</dbReference>
<dbReference type="InterPro" id="IPR000531">
    <property type="entry name" value="Beta-barrel_TonB"/>
</dbReference>
<dbReference type="AlphaFoldDB" id="A0A0K8NY55"/>
<keyword evidence="8 11" id="KW-0472">Membrane</keyword>
<comment type="caution">
    <text evidence="16">The sequence shown here is derived from an EMBL/GenBank/DDBJ whole genome shotgun (WGS) entry which is preliminary data.</text>
</comment>
<comment type="subcellular location">
    <subcellularLocation>
        <location evidence="1 11">Cell outer membrane</location>
        <topology evidence="1 11">Multi-pass membrane protein</topology>
    </subcellularLocation>
</comment>
<evidence type="ECO:0000259" key="15">
    <source>
        <dbReference type="Pfam" id="PF07715"/>
    </source>
</evidence>
<dbReference type="GO" id="GO:0015344">
    <property type="term" value="F:siderophore uptake transmembrane transporter activity"/>
    <property type="evidence" value="ECO:0007669"/>
    <property type="project" value="TreeGrafter"/>
</dbReference>
<dbReference type="Pfam" id="PF00593">
    <property type="entry name" value="TonB_dep_Rec_b-barrel"/>
    <property type="match status" value="1"/>
</dbReference>
<evidence type="ECO:0000256" key="10">
    <source>
        <dbReference type="ARBA" id="ARBA00023237"/>
    </source>
</evidence>
<accession>A0A0K8NY55</accession>